<feature type="transmembrane region" description="Helical" evidence="3">
    <location>
        <begin position="53"/>
        <end position="81"/>
    </location>
</feature>
<comment type="subcellular location">
    <subcellularLocation>
        <location evidence="1">Membrane</location>
        <topology evidence="1">Multi-pass membrane protein</topology>
    </subcellularLocation>
</comment>
<evidence type="ECO:0000313" key="4">
    <source>
        <dbReference type="EMBL" id="SHE46371.1"/>
    </source>
</evidence>
<dbReference type="GO" id="GO:0015385">
    <property type="term" value="F:sodium:proton antiporter activity"/>
    <property type="evidence" value="ECO:0007669"/>
    <property type="project" value="TreeGrafter"/>
</dbReference>
<organism evidence="4 5">
    <name type="scientific">Schwartzia succinivorans DSM 10502</name>
    <dbReference type="NCBI Taxonomy" id="1123243"/>
    <lineage>
        <taxon>Bacteria</taxon>
        <taxon>Bacillati</taxon>
        <taxon>Bacillota</taxon>
        <taxon>Negativicutes</taxon>
        <taxon>Selenomonadales</taxon>
        <taxon>Selenomonadaceae</taxon>
        <taxon>Schwartzia</taxon>
    </lineage>
</organism>
<accession>A0A1M4TPI1</accession>
<gene>
    <name evidence="4" type="ORF">SAMN02745190_00554</name>
</gene>
<sequence length="135" mass="14457">MIFGFNGQEIIACLLMGAGLVFLIGSMVGMLRLPDYYSRVHASGNSETLGTLLVFLGLMVFNGFSNVSAKIFIIAVFVFLGNPIGSHILAKAAYKTGHPVWTKKQAVQHELSTEPTSSIATAEEKEAQANADLHG</sequence>
<comment type="similarity">
    <text evidence="2">Belongs to the CPA3 antiporters (TC 2.A.63) subunit G family.</text>
</comment>
<dbReference type="Pfam" id="PF03334">
    <property type="entry name" value="PhaG_MnhG_YufB"/>
    <property type="match status" value="1"/>
</dbReference>
<dbReference type="STRING" id="1123243.SAMN02745190_00554"/>
<dbReference type="Proteomes" id="UP000184404">
    <property type="component" value="Unassembled WGS sequence"/>
</dbReference>
<keyword evidence="3" id="KW-0472">Membrane</keyword>
<evidence type="ECO:0000256" key="1">
    <source>
        <dbReference type="ARBA" id="ARBA00004141"/>
    </source>
</evidence>
<evidence type="ECO:0000256" key="3">
    <source>
        <dbReference type="SAM" id="Phobius"/>
    </source>
</evidence>
<dbReference type="OrthoDB" id="9806575at2"/>
<keyword evidence="3" id="KW-1133">Transmembrane helix</keyword>
<evidence type="ECO:0000313" key="5">
    <source>
        <dbReference type="Proteomes" id="UP000184404"/>
    </source>
</evidence>
<dbReference type="EMBL" id="FQUG01000002">
    <property type="protein sequence ID" value="SHE46371.1"/>
    <property type="molecule type" value="Genomic_DNA"/>
</dbReference>
<dbReference type="PANTHER" id="PTHR34703">
    <property type="entry name" value="ANTIPORTER SUBUNIT MNHG2-RELATED"/>
    <property type="match status" value="1"/>
</dbReference>
<dbReference type="NCBIfam" id="TIGR01300">
    <property type="entry name" value="CPA3_mnhG_phaG"/>
    <property type="match status" value="1"/>
</dbReference>
<keyword evidence="5" id="KW-1185">Reference proteome</keyword>
<proteinExistence type="inferred from homology"/>
<protein>
    <submittedName>
        <fullName evidence="4">Multisubunit sodium/proton antiporter, MrpG subunit</fullName>
    </submittedName>
</protein>
<dbReference type="AlphaFoldDB" id="A0A1M4TPI1"/>
<name>A0A1M4TPI1_9FIRM</name>
<keyword evidence="3" id="KW-0812">Transmembrane</keyword>
<feature type="transmembrane region" description="Helical" evidence="3">
    <location>
        <begin position="12"/>
        <end position="33"/>
    </location>
</feature>
<dbReference type="PANTHER" id="PTHR34703:SF1">
    <property type="entry name" value="ANTIPORTER SUBUNIT MNHG2-RELATED"/>
    <property type="match status" value="1"/>
</dbReference>
<reference evidence="4 5" key="1">
    <citation type="submission" date="2016-11" db="EMBL/GenBank/DDBJ databases">
        <authorList>
            <person name="Jaros S."/>
            <person name="Januszkiewicz K."/>
            <person name="Wedrychowicz H."/>
        </authorList>
    </citation>
    <scope>NUCLEOTIDE SEQUENCE [LARGE SCALE GENOMIC DNA]</scope>
    <source>
        <strain evidence="4 5">DSM 10502</strain>
    </source>
</reference>
<dbReference type="RefSeq" id="WP_072934635.1">
    <property type="nucleotide sequence ID" value="NZ_FQUG01000002.1"/>
</dbReference>
<dbReference type="InterPro" id="IPR005133">
    <property type="entry name" value="PhaG_MnhG_YufB"/>
</dbReference>
<evidence type="ECO:0000256" key="2">
    <source>
        <dbReference type="ARBA" id="ARBA00008404"/>
    </source>
</evidence>